<keyword evidence="4 8" id="KW-0812">Transmembrane</keyword>
<feature type="transmembrane region" description="Helical" evidence="8">
    <location>
        <begin position="372"/>
        <end position="392"/>
    </location>
</feature>
<keyword evidence="3" id="KW-0813">Transport</keyword>
<dbReference type="OrthoDB" id="9791339at2"/>
<dbReference type="Pfam" id="PF00375">
    <property type="entry name" value="SDF"/>
    <property type="match status" value="1"/>
</dbReference>
<feature type="transmembrane region" description="Helical" evidence="8">
    <location>
        <begin position="438"/>
        <end position="458"/>
    </location>
</feature>
<gene>
    <name evidence="10" type="ORF">E4634_13585</name>
</gene>
<protein>
    <submittedName>
        <fullName evidence="10">Cation:dicarboxylase symporter family transporter</fullName>
    </submittedName>
</protein>
<dbReference type="SUPFAM" id="SSF118215">
    <property type="entry name" value="Proton glutamate symport protein"/>
    <property type="match status" value="1"/>
</dbReference>
<dbReference type="Pfam" id="PF00497">
    <property type="entry name" value="SBP_bac_3"/>
    <property type="match status" value="1"/>
</dbReference>
<feature type="transmembrane region" description="Helical" evidence="8">
    <location>
        <begin position="38"/>
        <end position="59"/>
    </location>
</feature>
<feature type="transmembrane region" description="Helical" evidence="8">
    <location>
        <begin position="104"/>
        <end position="129"/>
    </location>
</feature>
<evidence type="ECO:0000256" key="8">
    <source>
        <dbReference type="SAM" id="Phobius"/>
    </source>
</evidence>
<dbReference type="SUPFAM" id="SSF53850">
    <property type="entry name" value="Periplasmic binding protein-like II"/>
    <property type="match status" value="1"/>
</dbReference>
<feature type="transmembrane region" description="Helical" evidence="8">
    <location>
        <begin position="404"/>
        <end position="426"/>
    </location>
</feature>
<evidence type="ECO:0000256" key="1">
    <source>
        <dbReference type="ARBA" id="ARBA00004141"/>
    </source>
</evidence>
<keyword evidence="7 8" id="KW-0472">Membrane</keyword>
<feature type="transmembrane region" description="Helical" evidence="8">
    <location>
        <begin position="333"/>
        <end position="352"/>
    </location>
</feature>
<dbReference type="EMBL" id="SRLE01000009">
    <property type="protein sequence ID" value="TGD72554.1"/>
    <property type="molecule type" value="Genomic_DNA"/>
</dbReference>
<comment type="similarity">
    <text evidence="2">Belongs to the bacterial solute-binding protein 3 family.</text>
</comment>
<feature type="transmembrane region" description="Helical" evidence="8">
    <location>
        <begin position="241"/>
        <end position="266"/>
    </location>
</feature>
<proteinExistence type="inferred from homology"/>
<accession>A0A4Z0LZA2</accession>
<dbReference type="PANTHER" id="PTHR35936:SF19">
    <property type="entry name" value="AMINO-ACID-BINDING PROTEIN YXEM-RELATED"/>
    <property type="match status" value="1"/>
</dbReference>
<evidence type="ECO:0000256" key="6">
    <source>
        <dbReference type="ARBA" id="ARBA00022989"/>
    </source>
</evidence>
<dbReference type="GO" id="GO:0016020">
    <property type="term" value="C:membrane"/>
    <property type="evidence" value="ECO:0007669"/>
    <property type="project" value="UniProtKB-SubCell"/>
</dbReference>
<dbReference type="Proteomes" id="UP000298050">
    <property type="component" value="Unassembled WGS sequence"/>
</dbReference>
<dbReference type="Gene3D" id="3.40.190.10">
    <property type="entry name" value="Periplasmic binding protein-like II"/>
    <property type="match status" value="2"/>
</dbReference>
<keyword evidence="5" id="KW-0732">Signal</keyword>
<evidence type="ECO:0000313" key="10">
    <source>
        <dbReference type="EMBL" id="TGD72554.1"/>
    </source>
</evidence>
<feature type="transmembrane region" description="Helical" evidence="8">
    <location>
        <begin position="168"/>
        <end position="186"/>
    </location>
</feature>
<dbReference type="GO" id="GO:0015293">
    <property type="term" value="F:symporter activity"/>
    <property type="evidence" value="ECO:0007669"/>
    <property type="project" value="InterPro"/>
</dbReference>
<evidence type="ECO:0000259" key="9">
    <source>
        <dbReference type="SMART" id="SM00062"/>
    </source>
</evidence>
<dbReference type="SMART" id="SM00062">
    <property type="entry name" value="PBPb"/>
    <property type="match status" value="1"/>
</dbReference>
<keyword evidence="6 8" id="KW-1133">Transmembrane helix</keyword>
<evidence type="ECO:0000256" key="3">
    <source>
        <dbReference type="ARBA" id="ARBA00022448"/>
    </source>
</evidence>
<evidence type="ECO:0000256" key="2">
    <source>
        <dbReference type="ARBA" id="ARBA00010333"/>
    </source>
</evidence>
<dbReference type="InterPro" id="IPR036458">
    <property type="entry name" value="Na:dicarbo_symporter_sf"/>
</dbReference>
<reference evidence="10 11" key="1">
    <citation type="submission" date="2019-04" db="EMBL/GenBank/DDBJ databases">
        <title>Taxonomy of novel Haliea sp. from mangrove soil of West Coast of India.</title>
        <authorList>
            <person name="Verma A."/>
            <person name="Kumar P."/>
            <person name="Krishnamurthi S."/>
        </authorList>
    </citation>
    <scope>NUCLEOTIDE SEQUENCE [LARGE SCALE GENOMIC DNA]</scope>
    <source>
        <strain evidence="10 11">SAOS-164</strain>
    </source>
</reference>
<name>A0A4Z0LZA2_9GAMM</name>
<feature type="domain" description="Solute-binding protein family 3/N-terminal" evidence="9">
    <location>
        <begin position="505"/>
        <end position="731"/>
    </location>
</feature>
<comment type="subcellular location">
    <subcellularLocation>
        <location evidence="1">Membrane</location>
        <topology evidence="1">Multi-pass membrane protein</topology>
    </subcellularLocation>
</comment>
<keyword evidence="11" id="KW-1185">Reference proteome</keyword>
<evidence type="ECO:0000313" key="11">
    <source>
        <dbReference type="Proteomes" id="UP000298050"/>
    </source>
</evidence>
<dbReference type="InterPro" id="IPR001638">
    <property type="entry name" value="Solute-binding_3/MltF_N"/>
</dbReference>
<evidence type="ECO:0000256" key="4">
    <source>
        <dbReference type="ARBA" id="ARBA00022692"/>
    </source>
</evidence>
<feature type="transmembrane region" description="Helical" evidence="8">
    <location>
        <begin position="213"/>
        <end position="235"/>
    </location>
</feature>
<dbReference type="AlphaFoldDB" id="A0A4Z0LZA2"/>
<comment type="caution">
    <text evidence="10">The sequence shown here is derived from an EMBL/GenBank/DDBJ whole genome shotgun (WGS) entry which is preliminary data.</text>
</comment>
<sequence length="753" mass="82619">MCSTRAPNWIALNQDNRRGGAAGDHGMIGKLARGWRRLGLSLQILVGLGLGVLLGLFAGESAAQLQTLADIYIRLMQMTVLPYLITALVLAFGQLEPRQARRLAVLGGLMLLLVWALMALLISLIPLAFPDYVSAAFYSSSLVEPPREFSLAELYFTANPFESLSRNVVPAVVLFSSLFGIAVMRLRDKARLLEPLQVWNEAMVLITRMVIQLTPYGVFCIAAVTAGTMTAQTFLRLEVYFVSFAACALLLAFVILPLLVCAVTPFRYRELLAVSRDALLTAFITQSAFIVLPLLTERVKELLARHERLGDRAESASEVLIPVLYNFPNAGKLLTLLFVPFAAWLAGTPLPAGDYAGLFAAGIPSYFAKAQVALPFLLDLLGLPHDLFMLYIPTTILTGNFDSMVAAMNLFGFALVGAAAMGGFLVLEPARLLRAAAIAALATAATLVLLRVLLAWSVHTGYDLDARALQMQLPADLPVAQVLAETPEGDAGQGPVMQRIAARGTLRVGFEPDNLPFSFFNDAGELVGFDVELALRLATGLGVRAEFVPIDWEAVPAMLARGEIDVMPGIWYRPNWFGKLHLSAPYMQGTVGFAVRDERRHEFASVQDLRRSQGLVIGIPLDRRQVQSSIKRYFGDADVRFELVPFWKPFFEGEYPQLDAFLMPVEHASGWSLLHPDYTVVVPHPHPIRLSTAFGVARDAGELAETINEWIVLAMDTGYVDQSYRYWVLGQGAQDAEPRWSIARDVLGWGVGR</sequence>
<dbReference type="Gene3D" id="1.10.3860.10">
    <property type="entry name" value="Sodium:dicarboxylate symporter"/>
    <property type="match status" value="1"/>
</dbReference>
<dbReference type="PANTHER" id="PTHR35936">
    <property type="entry name" value="MEMBRANE-BOUND LYTIC MUREIN TRANSGLYCOSYLASE F"/>
    <property type="match status" value="1"/>
</dbReference>
<feature type="transmembrane region" description="Helical" evidence="8">
    <location>
        <begin position="71"/>
        <end position="92"/>
    </location>
</feature>
<dbReference type="InterPro" id="IPR001991">
    <property type="entry name" value="Na-dicarboxylate_symporter"/>
</dbReference>
<evidence type="ECO:0000256" key="5">
    <source>
        <dbReference type="ARBA" id="ARBA00022729"/>
    </source>
</evidence>
<organism evidence="10 11">
    <name type="scientific">Mangrovimicrobium sediminis</name>
    <dbReference type="NCBI Taxonomy" id="2562682"/>
    <lineage>
        <taxon>Bacteria</taxon>
        <taxon>Pseudomonadati</taxon>
        <taxon>Pseudomonadota</taxon>
        <taxon>Gammaproteobacteria</taxon>
        <taxon>Cellvibrionales</taxon>
        <taxon>Halieaceae</taxon>
        <taxon>Mangrovimicrobium</taxon>
    </lineage>
</organism>
<evidence type="ECO:0000256" key="7">
    <source>
        <dbReference type="ARBA" id="ARBA00023136"/>
    </source>
</evidence>